<reference evidence="6 7" key="1">
    <citation type="submission" date="2020-07" db="EMBL/GenBank/DDBJ databases">
        <title>Sequencing the genomes of 1000 actinobacteria strains.</title>
        <authorList>
            <person name="Klenk H.-P."/>
        </authorList>
    </citation>
    <scope>NUCLEOTIDE SEQUENCE [LARGE SCALE GENOMIC DNA]</scope>
    <source>
        <strain evidence="6 7">DSM 23737</strain>
    </source>
</reference>
<dbReference type="InterPro" id="IPR009212">
    <property type="entry name" value="Methylthioribose_kinase"/>
</dbReference>
<evidence type="ECO:0000313" key="7">
    <source>
        <dbReference type="Proteomes" id="UP000524237"/>
    </source>
</evidence>
<dbReference type="SUPFAM" id="SSF56112">
    <property type="entry name" value="Protein kinase-like (PK-like)"/>
    <property type="match status" value="1"/>
</dbReference>
<dbReference type="Gene3D" id="3.90.1200.10">
    <property type="match status" value="1"/>
</dbReference>
<protein>
    <submittedName>
        <fullName evidence="6">5-methylthioribose kinase</fullName>
        <ecNumber evidence="6">2.7.1.100</ecNumber>
    </submittedName>
</protein>
<dbReference type="Gene3D" id="3.30.200.20">
    <property type="entry name" value="Phosphorylase Kinase, domain 1"/>
    <property type="match status" value="1"/>
</dbReference>
<dbReference type="InterPro" id="IPR011009">
    <property type="entry name" value="Kinase-like_dom_sf"/>
</dbReference>
<evidence type="ECO:0000256" key="1">
    <source>
        <dbReference type="ARBA" id="ARBA00010165"/>
    </source>
</evidence>
<dbReference type="EMBL" id="JACGWU010000006">
    <property type="protein sequence ID" value="MBA8829614.1"/>
    <property type="molecule type" value="Genomic_DNA"/>
</dbReference>
<name>A0A7W3JUR6_9MICO</name>
<sequence length="399" mass="44307">MLTRETVAQYILSRPALAGSIDLEGMTAEEVGDGNLNLVFICRDTSGRAVILKQSLPYVRLVGPAWPMTEDRAGREAHSLSVYGGLAPNLVCGLLEYNEDCHILALEDLTDHEVVRSRLNRGGSHAGIFQPMGVLIARVLFGTSWLSLKEEGFRLQAGATVNTELCLISEELIFTEPYFGGPRNSVRPSVDSVISSMRTDETWTTAVMRMKRRFLSVQEALIHGDLHTGSMFARGESGHEEFSVKAFDSEFAFYGPIGFDMGLLWGNILAAASRAAALGETERANSLVAEIEKSWLAFEQQLRSDWPNRQKPEEYSDDFLESWLADILDDSWGFAGCEAARRVIGLAKVSDIETLGETEYVHAVNVMMTLGRSWLLSRSGRSFEDYHQEFSQLVDKFSA</sequence>
<dbReference type="NCBIfam" id="TIGR01767">
    <property type="entry name" value="MTRK"/>
    <property type="match status" value="1"/>
</dbReference>
<evidence type="ECO:0000256" key="3">
    <source>
        <dbReference type="ARBA" id="ARBA00022741"/>
    </source>
</evidence>
<dbReference type="Proteomes" id="UP000524237">
    <property type="component" value="Unassembled WGS sequence"/>
</dbReference>
<evidence type="ECO:0000256" key="4">
    <source>
        <dbReference type="ARBA" id="ARBA00022777"/>
    </source>
</evidence>
<dbReference type="GO" id="GO:0009086">
    <property type="term" value="P:methionine biosynthetic process"/>
    <property type="evidence" value="ECO:0007669"/>
    <property type="project" value="InterPro"/>
</dbReference>
<keyword evidence="7" id="KW-1185">Reference proteome</keyword>
<comment type="similarity">
    <text evidence="1">Belongs to the methylthioribose kinase family.</text>
</comment>
<keyword evidence="2 6" id="KW-0808">Transferase</keyword>
<comment type="caution">
    <text evidence="6">The sequence shown here is derived from an EMBL/GenBank/DDBJ whole genome shotgun (WGS) entry which is preliminary data.</text>
</comment>
<dbReference type="PANTHER" id="PTHR34273:SF2">
    <property type="entry name" value="METHYLTHIORIBOSE KINASE"/>
    <property type="match status" value="1"/>
</dbReference>
<evidence type="ECO:0000313" key="6">
    <source>
        <dbReference type="EMBL" id="MBA8829614.1"/>
    </source>
</evidence>
<dbReference type="RefSeq" id="WP_182485045.1">
    <property type="nucleotide sequence ID" value="NZ_JACGWU010000006.1"/>
</dbReference>
<gene>
    <name evidence="6" type="ORF">FB555_001730</name>
</gene>
<dbReference type="GO" id="GO:0046522">
    <property type="term" value="F:S-methyl-5-thioribose kinase activity"/>
    <property type="evidence" value="ECO:0007669"/>
    <property type="project" value="UniProtKB-EC"/>
</dbReference>
<dbReference type="GO" id="GO:0005524">
    <property type="term" value="F:ATP binding"/>
    <property type="evidence" value="ECO:0007669"/>
    <property type="project" value="UniProtKB-KW"/>
</dbReference>
<keyword evidence="3" id="KW-0547">Nucleotide-binding</keyword>
<proteinExistence type="inferred from homology"/>
<accession>A0A7W3JUR6</accession>
<dbReference type="EC" id="2.7.1.100" evidence="6"/>
<organism evidence="6 7">
    <name type="scientific">Alpinimonas psychrophila</name>
    <dbReference type="NCBI Taxonomy" id="748908"/>
    <lineage>
        <taxon>Bacteria</taxon>
        <taxon>Bacillati</taxon>
        <taxon>Actinomycetota</taxon>
        <taxon>Actinomycetes</taxon>
        <taxon>Micrococcales</taxon>
        <taxon>Microbacteriaceae</taxon>
        <taxon>Alpinimonas</taxon>
    </lineage>
</organism>
<dbReference type="AlphaFoldDB" id="A0A7W3JUR6"/>
<evidence type="ECO:0000256" key="2">
    <source>
        <dbReference type="ARBA" id="ARBA00022679"/>
    </source>
</evidence>
<keyword evidence="5" id="KW-0067">ATP-binding</keyword>
<dbReference type="PANTHER" id="PTHR34273">
    <property type="entry name" value="METHYLTHIORIBOSE KINASE"/>
    <property type="match status" value="1"/>
</dbReference>
<evidence type="ECO:0000256" key="5">
    <source>
        <dbReference type="ARBA" id="ARBA00022840"/>
    </source>
</evidence>
<keyword evidence="4 6" id="KW-0418">Kinase</keyword>